<reference evidence="6 7" key="1">
    <citation type="submission" date="2019-09" db="EMBL/GenBank/DDBJ databases">
        <title>Genome sequence and assembly of Flavobacterium sp.</title>
        <authorList>
            <person name="Chhetri G."/>
        </authorList>
    </citation>
    <scope>NUCLEOTIDE SEQUENCE [LARGE SCALE GENOMIC DNA]</scope>
    <source>
        <strain evidence="6 7">SNL9</strain>
    </source>
</reference>
<accession>A0A5M6CA67</accession>
<keyword evidence="7" id="KW-1185">Reference proteome</keyword>
<keyword evidence="2 4" id="KW-0479">Metal-binding</keyword>
<dbReference type="SUPFAM" id="SSF46626">
    <property type="entry name" value="Cytochrome c"/>
    <property type="match status" value="1"/>
</dbReference>
<evidence type="ECO:0000256" key="4">
    <source>
        <dbReference type="PROSITE-ProRule" id="PRU00433"/>
    </source>
</evidence>
<evidence type="ECO:0000313" key="6">
    <source>
        <dbReference type="EMBL" id="KAA5532016.1"/>
    </source>
</evidence>
<dbReference type="InterPro" id="IPR036909">
    <property type="entry name" value="Cyt_c-like_dom_sf"/>
</dbReference>
<dbReference type="AlphaFoldDB" id="A0A5M6CA67"/>
<feature type="domain" description="Cytochrome c" evidence="5">
    <location>
        <begin position="39"/>
        <end position="124"/>
    </location>
</feature>
<evidence type="ECO:0000256" key="3">
    <source>
        <dbReference type="ARBA" id="ARBA00023004"/>
    </source>
</evidence>
<gene>
    <name evidence="6" type="ORF">F0460_13930</name>
</gene>
<dbReference type="PROSITE" id="PS51007">
    <property type="entry name" value="CYTC"/>
    <property type="match status" value="1"/>
</dbReference>
<evidence type="ECO:0000259" key="5">
    <source>
        <dbReference type="PROSITE" id="PS51007"/>
    </source>
</evidence>
<organism evidence="6 7">
    <name type="scientific">Paenimyroides baculatum</name>
    <dbReference type="NCBI Taxonomy" id="2608000"/>
    <lineage>
        <taxon>Bacteria</taxon>
        <taxon>Pseudomonadati</taxon>
        <taxon>Bacteroidota</taxon>
        <taxon>Flavobacteriia</taxon>
        <taxon>Flavobacteriales</taxon>
        <taxon>Flavobacteriaceae</taxon>
        <taxon>Paenimyroides</taxon>
    </lineage>
</organism>
<evidence type="ECO:0000313" key="7">
    <source>
        <dbReference type="Proteomes" id="UP000325141"/>
    </source>
</evidence>
<dbReference type="InterPro" id="IPR009056">
    <property type="entry name" value="Cyt_c-like_dom"/>
</dbReference>
<name>A0A5M6CA67_9FLAO</name>
<proteinExistence type="predicted"/>
<keyword evidence="1 4" id="KW-0349">Heme</keyword>
<protein>
    <submittedName>
        <fullName evidence="6">Cytochrome c</fullName>
    </submittedName>
</protein>
<dbReference type="GO" id="GO:0020037">
    <property type="term" value="F:heme binding"/>
    <property type="evidence" value="ECO:0007669"/>
    <property type="project" value="InterPro"/>
</dbReference>
<dbReference type="GO" id="GO:0046872">
    <property type="term" value="F:metal ion binding"/>
    <property type="evidence" value="ECO:0007669"/>
    <property type="project" value="UniProtKB-KW"/>
</dbReference>
<comment type="caution">
    <text evidence="6">The sequence shown here is derived from an EMBL/GenBank/DDBJ whole genome shotgun (WGS) entry which is preliminary data.</text>
</comment>
<evidence type="ECO:0000256" key="1">
    <source>
        <dbReference type="ARBA" id="ARBA00022617"/>
    </source>
</evidence>
<evidence type="ECO:0000256" key="2">
    <source>
        <dbReference type="ARBA" id="ARBA00022723"/>
    </source>
</evidence>
<dbReference type="EMBL" id="VWSG01000013">
    <property type="protein sequence ID" value="KAA5532016.1"/>
    <property type="molecule type" value="Genomic_DNA"/>
</dbReference>
<dbReference type="GO" id="GO:0009055">
    <property type="term" value="F:electron transfer activity"/>
    <property type="evidence" value="ECO:0007669"/>
    <property type="project" value="InterPro"/>
</dbReference>
<dbReference type="Proteomes" id="UP000325141">
    <property type="component" value="Unassembled WGS sequence"/>
</dbReference>
<sequence>MGLTFTEFFSMKKNLFTAIILGIAMVSCESSTYDEVSNTEVPTEKITYTKHVKGIMEAKCTSCHSTGGSASSRPLNTYAQVNGAINQIIDRIQRPAGDPLRMPQGGTMSAADISIVVKWKEDGLLEN</sequence>
<keyword evidence="3 4" id="KW-0408">Iron</keyword>